<keyword evidence="1" id="KW-1133">Transmembrane helix</keyword>
<dbReference type="RefSeq" id="WP_284243989.1">
    <property type="nucleotide sequence ID" value="NZ_BSST01000001.1"/>
</dbReference>
<feature type="transmembrane region" description="Helical" evidence="1">
    <location>
        <begin position="89"/>
        <end position="108"/>
    </location>
</feature>
<keyword evidence="3" id="KW-1185">Reference proteome</keyword>
<dbReference type="Pfam" id="PF03203">
    <property type="entry name" value="MerC"/>
    <property type="match status" value="1"/>
</dbReference>
<feature type="transmembrane region" description="Helical" evidence="1">
    <location>
        <begin position="42"/>
        <end position="60"/>
    </location>
</feature>
<accession>A0ABQ6GRS1</accession>
<evidence type="ECO:0000313" key="3">
    <source>
        <dbReference type="Proteomes" id="UP001157186"/>
    </source>
</evidence>
<organism evidence="2 3">
    <name type="scientific">Thalassotalea insulae</name>
    <dbReference type="NCBI Taxonomy" id="2056778"/>
    <lineage>
        <taxon>Bacteria</taxon>
        <taxon>Pseudomonadati</taxon>
        <taxon>Pseudomonadota</taxon>
        <taxon>Gammaproteobacteria</taxon>
        <taxon>Alteromonadales</taxon>
        <taxon>Colwelliaceae</taxon>
        <taxon>Thalassotalea</taxon>
    </lineage>
</organism>
<evidence type="ECO:0008006" key="4">
    <source>
        <dbReference type="Google" id="ProtNLM"/>
    </source>
</evidence>
<feature type="transmembrane region" description="Helical" evidence="1">
    <location>
        <begin position="67"/>
        <end position="83"/>
    </location>
</feature>
<dbReference type="EMBL" id="BSST01000001">
    <property type="protein sequence ID" value="GLX78097.1"/>
    <property type="molecule type" value="Genomic_DNA"/>
</dbReference>
<comment type="caution">
    <text evidence="2">The sequence shown here is derived from an EMBL/GenBank/DDBJ whole genome shotgun (WGS) entry which is preliminary data.</text>
</comment>
<dbReference type="InterPro" id="IPR004891">
    <property type="entry name" value="Mercury-R_MerC"/>
</dbReference>
<evidence type="ECO:0000256" key="1">
    <source>
        <dbReference type="SAM" id="Phobius"/>
    </source>
</evidence>
<sequence>MLDRIGITATSLCALHCILLPIILPALPLLGVSFLADHTWEHVFLIVTAILGSVAMFSGFKRYHKKLYPFYLLLLGVAIYWIKHDFSESLQPFFIIVGAALIVTAHMINIKLCNSCKQCTEHQCTS</sequence>
<evidence type="ECO:0000313" key="2">
    <source>
        <dbReference type="EMBL" id="GLX78097.1"/>
    </source>
</evidence>
<reference evidence="2 3" key="1">
    <citation type="submission" date="2023-03" db="EMBL/GenBank/DDBJ databases">
        <title>Draft genome sequence of Thalassotalea insulae KCTC 62186T.</title>
        <authorList>
            <person name="Sawabe T."/>
        </authorList>
    </citation>
    <scope>NUCLEOTIDE SEQUENCE [LARGE SCALE GENOMIC DNA]</scope>
    <source>
        <strain evidence="2 3">KCTC 62186</strain>
    </source>
</reference>
<name>A0ABQ6GRS1_9GAMM</name>
<protein>
    <recommendedName>
        <fullName evidence="4">MerC domain-containing protein</fullName>
    </recommendedName>
</protein>
<keyword evidence="1" id="KW-0472">Membrane</keyword>
<feature type="transmembrane region" description="Helical" evidence="1">
    <location>
        <begin position="12"/>
        <end position="36"/>
    </location>
</feature>
<gene>
    <name evidence="2" type="ORF">tinsulaeT_14370</name>
</gene>
<keyword evidence="1" id="KW-0812">Transmembrane</keyword>
<proteinExistence type="predicted"/>
<dbReference type="Proteomes" id="UP001157186">
    <property type="component" value="Unassembled WGS sequence"/>
</dbReference>